<dbReference type="RefSeq" id="WP_143648513.1">
    <property type="nucleotide sequence ID" value="NZ_VJYK02000126.1"/>
</dbReference>
<dbReference type="OrthoDB" id="4331648at2"/>
<dbReference type="EMBL" id="VJYK02000126">
    <property type="protein sequence ID" value="MQS02955.1"/>
    <property type="molecule type" value="Genomic_DNA"/>
</dbReference>
<comment type="caution">
    <text evidence="1">The sequence shown here is derived from an EMBL/GenBank/DDBJ whole genome shotgun (WGS) entry which is preliminary data.</text>
</comment>
<accession>A0A5P0YRP8</accession>
<dbReference type="Pfam" id="PF12028">
    <property type="entry name" value="DUF3515"/>
    <property type="match status" value="1"/>
</dbReference>
<evidence type="ECO:0000313" key="1">
    <source>
        <dbReference type="EMBL" id="MQS02955.1"/>
    </source>
</evidence>
<feature type="non-terminal residue" evidence="1">
    <location>
        <position position="1"/>
    </location>
</feature>
<evidence type="ECO:0000313" key="2">
    <source>
        <dbReference type="Proteomes" id="UP000320857"/>
    </source>
</evidence>
<reference evidence="1 2" key="1">
    <citation type="submission" date="2019-10" db="EMBL/GenBank/DDBJ databases">
        <title>Streptomyces sp. nov., a novel actinobacterium isolated from alkaline environment.</title>
        <authorList>
            <person name="Golinska P."/>
        </authorList>
    </citation>
    <scope>NUCLEOTIDE SEQUENCE [LARGE SCALE GENOMIC DNA]</scope>
    <source>
        <strain evidence="1 2">OF1</strain>
    </source>
</reference>
<organism evidence="1 2">
    <name type="scientific">Streptomyces alkaliterrae</name>
    <dbReference type="NCBI Taxonomy" id="2213162"/>
    <lineage>
        <taxon>Bacteria</taxon>
        <taxon>Bacillati</taxon>
        <taxon>Actinomycetota</taxon>
        <taxon>Actinomycetes</taxon>
        <taxon>Kitasatosporales</taxon>
        <taxon>Streptomycetaceae</taxon>
        <taxon>Streptomyces</taxon>
    </lineage>
</organism>
<name>A0A5P0YRP8_9ACTN</name>
<keyword evidence="2" id="KW-1185">Reference proteome</keyword>
<sequence>AGGPSFDVERAPRADAPECARLLERLPDELAGRGREDVRTEGAAVWGAGDVVLRCGLRPPPPSVDPCVAVDDVEWLLLEARSQGDRKVLLTYGRDPAVEVSLSQGVAGVDAALIDLSRLVKPIRQRGECIGEDEPEGL</sequence>
<dbReference type="InterPro" id="IPR021903">
    <property type="entry name" value="DUF3515"/>
</dbReference>
<gene>
    <name evidence="1" type="ORF">FNX44_013950</name>
</gene>
<dbReference type="Proteomes" id="UP000320857">
    <property type="component" value="Unassembled WGS sequence"/>
</dbReference>
<proteinExistence type="predicted"/>
<protein>
    <submittedName>
        <fullName evidence="1">DUF3515 family protein</fullName>
    </submittedName>
</protein>
<dbReference type="AlphaFoldDB" id="A0A5P0YRP8"/>